<dbReference type="SUPFAM" id="SSF47473">
    <property type="entry name" value="EF-hand"/>
    <property type="match status" value="1"/>
</dbReference>
<dbReference type="AlphaFoldDB" id="A0A7S3GCW6"/>
<evidence type="ECO:0000256" key="4">
    <source>
        <dbReference type="ARBA" id="ARBA00023273"/>
    </source>
</evidence>
<name>A0A7S3GCW6_9EUKA</name>
<organism evidence="6">
    <name type="scientific">Palpitomonas bilix</name>
    <dbReference type="NCBI Taxonomy" id="652834"/>
    <lineage>
        <taxon>Eukaryota</taxon>
        <taxon>Eukaryota incertae sedis</taxon>
    </lineage>
</organism>
<dbReference type="InterPro" id="IPR050630">
    <property type="entry name" value="WD_repeat_EMAP"/>
</dbReference>
<dbReference type="EMBL" id="HBIB01037619">
    <property type="protein sequence ID" value="CAE0262292.1"/>
    <property type="molecule type" value="Transcribed_RNA"/>
</dbReference>
<keyword evidence="4" id="KW-0966">Cell projection</keyword>
<dbReference type="Gene3D" id="2.130.10.10">
    <property type="entry name" value="YVTN repeat-like/Quinoprotein amine dehydrogenase"/>
    <property type="match status" value="1"/>
</dbReference>
<comment type="subcellular location">
    <subcellularLocation>
        <location evidence="1">Cell projection</location>
        <location evidence="1">Cilium</location>
    </subcellularLocation>
</comment>
<keyword evidence="2" id="KW-0853">WD repeat</keyword>
<dbReference type="PANTHER" id="PTHR13720">
    <property type="entry name" value="WD-40 REPEAT PROTEIN"/>
    <property type="match status" value="1"/>
</dbReference>
<dbReference type="PROSITE" id="PS50222">
    <property type="entry name" value="EF_HAND_2"/>
    <property type="match status" value="1"/>
</dbReference>
<evidence type="ECO:0000256" key="1">
    <source>
        <dbReference type="ARBA" id="ARBA00004138"/>
    </source>
</evidence>
<reference evidence="6" key="1">
    <citation type="submission" date="2021-01" db="EMBL/GenBank/DDBJ databases">
        <authorList>
            <person name="Corre E."/>
            <person name="Pelletier E."/>
            <person name="Niang G."/>
            <person name="Scheremetjew M."/>
            <person name="Finn R."/>
            <person name="Kale V."/>
            <person name="Holt S."/>
            <person name="Cochrane G."/>
            <person name="Meng A."/>
            <person name="Brown T."/>
            <person name="Cohen L."/>
        </authorList>
    </citation>
    <scope>NUCLEOTIDE SEQUENCE</scope>
    <source>
        <strain evidence="6">NIES-2562</strain>
    </source>
</reference>
<accession>A0A7S3GCW6</accession>
<dbReference type="InterPro" id="IPR011992">
    <property type="entry name" value="EF-hand-dom_pair"/>
</dbReference>
<evidence type="ECO:0000259" key="5">
    <source>
        <dbReference type="PROSITE" id="PS50222"/>
    </source>
</evidence>
<proteinExistence type="predicted"/>
<dbReference type="SUPFAM" id="SSF101908">
    <property type="entry name" value="Putative isomerase YbhE"/>
    <property type="match status" value="1"/>
</dbReference>
<sequence length="260" mass="28750">MEKVIGVMKLPLDGNPSKTMGLIAHAGEVTSMVSSLDGRYLITAGGSDYSVFLWKVQPEAIEASIALGGDTLRPYLELIEGGPGGEFYDEIRNYFYYAQLRSQGEETTRQRKIEGTVPISQVPNLMRALGFYPTEHDIRDLISELEQSHPGGVDLPTLIRVYVNHRPVFGISKADVRRAFETIAKSGRGELSVEDLFQVLQDEGEQMSSEEIQQCFQHLVGSDGGKAISLNQKIGPTDFAEKILGFEDYSQTTAEIETIQ</sequence>
<dbReference type="Gene3D" id="1.10.238.10">
    <property type="entry name" value="EF-hand"/>
    <property type="match status" value="1"/>
</dbReference>
<keyword evidence="3" id="KW-0677">Repeat</keyword>
<evidence type="ECO:0000256" key="2">
    <source>
        <dbReference type="ARBA" id="ARBA00022574"/>
    </source>
</evidence>
<feature type="domain" description="EF-hand" evidence="5">
    <location>
        <begin position="171"/>
        <end position="206"/>
    </location>
</feature>
<dbReference type="GO" id="GO:0031514">
    <property type="term" value="C:motile cilium"/>
    <property type="evidence" value="ECO:0007669"/>
    <property type="project" value="TreeGrafter"/>
</dbReference>
<dbReference type="GO" id="GO:0005509">
    <property type="term" value="F:calcium ion binding"/>
    <property type="evidence" value="ECO:0007669"/>
    <property type="project" value="InterPro"/>
</dbReference>
<gene>
    <name evidence="6" type="ORF">PBIL07802_LOCUS24587</name>
</gene>
<dbReference type="PANTHER" id="PTHR13720:SF13">
    <property type="entry name" value="CILIA- AND FLAGELLA-ASSOCIATED PROTEIN 251"/>
    <property type="match status" value="1"/>
</dbReference>
<protein>
    <recommendedName>
        <fullName evidence="5">EF-hand domain-containing protein</fullName>
    </recommendedName>
</protein>
<evidence type="ECO:0000313" key="6">
    <source>
        <dbReference type="EMBL" id="CAE0262292.1"/>
    </source>
</evidence>
<evidence type="ECO:0000256" key="3">
    <source>
        <dbReference type="ARBA" id="ARBA00022737"/>
    </source>
</evidence>
<dbReference type="InterPro" id="IPR015943">
    <property type="entry name" value="WD40/YVTN_repeat-like_dom_sf"/>
</dbReference>
<dbReference type="InterPro" id="IPR002048">
    <property type="entry name" value="EF_hand_dom"/>
</dbReference>